<feature type="transmembrane region" description="Helical" evidence="1">
    <location>
        <begin position="43"/>
        <end position="64"/>
    </location>
</feature>
<organism evidence="2 3">
    <name type="scientific">Actinokineospora soli</name>
    <dbReference type="NCBI Taxonomy" id="1048753"/>
    <lineage>
        <taxon>Bacteria</taxon>
        <taxon>Bacillati</taxon>
        <taxon>Actinomycetota</taxon>
        <taxon>Actinomycetes</taxon>
        <taxon>Pseudonocardiales</taxon>
        <taxon>Pseudonocardiaceae</taxon>
        <taxon>Actinokineospora</taxon>
    </lineage>
</organism>
<gene>
    <name evidence="2" type="ORF">ACFQV2_18815</name>
</gene>
<evidence type="ECO:0000313" key="3">
    <source>
        <dbReference type="Proteomes" id="UP001596512"/>
    </source>
</evidence>
<accession>A0ABW2TN94</accession>
<keyword evidence="1" id="KW-0812">Transmembrane</keyword>
<protein>
    <recommendedName>
        <fullName evidence="4">Small integral membrane protein</fullName>
    </recommendedName>
</protein>
<keyword evidence="3" id="KW-1185">Reference proteome</keyword>
<reference evidence="3" key="1">
    <citation type="journal article" date="2019" name="Int. J. Syst. Evol. Microbiol.">
        <title>The Global Catalogue of Microorganisms (GCM) 10K type strain sequencing project: providing services to taxonomists for standard genome sequencing and annotation.</title>
        <authorList>
            <consortium name="The Broad Institute Genomics Platform"/>
            <consortium name="The Broad Institute Genome Sequencing Center for Infectious Disease"/>
            <person name="Wu L."/>
            <person name="Ma J."/>
        </authorList>
    </citation>
    <scope>NUCLEOTIDE SEQUENCE [LARGE SCALE GENOMIC DNA]</scope>
    <source>
        <strain evidence="3">JCM 17695</strain>
    </source>
</reference>
<proteinExistence type="predicted"/>
<evidence type="ECO:0000256" key="1">
    <source>
        <dbReference type="SAM" id="Phobius"/>
    </source>
</evidence>
<keyword evidence="1" id="KW-0472">Membrane</keyword>
<feature type="transmembrane region" description="Helical" evidence="1">
    <location>
        <begin position="144"/>
        <end position="162"/>
    </location>
</feature>
<dbReference type="Proteomes" id="UP001596512">
    <property type="component" value="Unassembled WGS sequence"/>
</dbReference>
<keyword evidence="1" id="KW-1133">Transmembrane helix</keyword>
<comment type="caution">
    <text evidence="2">The sequence shown here is derived from an EMBL/GenBank/DDBJ whole genome shotgun (WGS) entry which is preliminary data.</text>
</comment>
<feature type="transmembrane region" description="Helical" evidence="1">
    <location>
        <begin position="70"/>
        <end position="92"/>
    </location>
</feature>
<dbReference type="Pfam" id="PF24838">
    <property type="entry name" value="8xMP"/>
    <property type="match status" value="1"/>
</dbReference>
<sequence length="163" mass="18501">MDQIRDRLWNGQAEQGADYLAAVVEQYKTYVDMADRVSARRSAANTFFLTLNSAIFTLFGVIWTGKPTSAPWWLVVPLLALLLQCWAWFSLVRSYRQLNNAKFQVIGALEERLPASPYWKAEWVELGKGEDPKRYRSLSSLEQLVPVSFAVLYVMGFVAAMAA</sequence>
<dbReference type="EMBL" id="JBHTEY010000004">
    <property type="protein sequence ID" value="MFC7615252.1"/>
    <property type="molecule type" value="Genomic_DNA"/>
</dbReference>
<evidence type="ECO:0000313" key="2">
    <source>
        <dbReference type="EMBL" id="MFC7615252.1"/>
    </source>
</evidence>
<dbReference type="InterPro" id="IPR056918">
    <property type="entry name" value="8xMP"/>
</dbReference>
<evidence type="ECO:0008006" key="4">
    <source>
        <dbReference type="Google" id="ProtNLM"/>
    </source>
</evidence>
<name>A0ABW2TN94_9PSEU</name>